<protein>
    <recommendedName>
        <fullName evidence="2">Lipoprotein</fullName>
    </recommendedName>
</protein>
<dbReference type="SUPFAM" id="SSF56935">
    <property type="entry name" value="Porins"/>
    <property type="match status" value="1"/>
</dbReference>
<evidence type="ECO:0008006" key="2">
    <source>
        <dbReference type="Google" id="ProtNLM"/>
    </source>
</evidence>
<evidence type="ECO:0000313" key="1">
    <source>
        <dbReference type="EMBL" id="OIQ95540.1"/>
    </source>
</evidence>
<dbReference type="EMBL" id="MLJW01000165">
    <property type="protein sequence ID" value="OIQ95540.1"/>
    <property type="molecule type" value="Genomic_DNA"/>
</dbReference>
<reference evidence="1" key="1">
    <citation type="submission" date="2016-10" db="EMBL/GenBank/DDBJ databases">
        <title>Sequence of Gallionella enrichment culture.</title>
        <authorList>
            <person name="Poehlein A."/>
            <person name="Muehling M."/>
            <person name="Daniel R."/>
        </authorList>
    </citation>
    <scope>NUCLEOTIDE SEQUENCE</scope>
</reference>
<name>A0A1J5RTY5_9ZZZZ</name>
<gene>
    <name evidence="1" type="ORF">GALL_225090</name>
</gene>
<comment type="caution">
    <text evidence="1">The sequence shown here is derived from an EMBL/GenBank/DDBJ whole genome shotgun (WGS) entry which is preliminary data.</text>
</comment>
<organism evidence="1">
    <name type="scientific">mine drainage metagenome</name>
    <dbReference type="NCBI Taxonomy" id="410659"/>
    <lineage>
        <taxon>unclassified sequences</taxon>
        <taxon>metagenomes</taxon>
        <taxon>ecological metagenomes</taxon>
    </lineage>
</organism>
<dbReference type="PROSITE" id="PS51257">
    <property type="entry name" value="PROKAR_LIPOPROTEIN"/>
    <property type="match status" value="1"/>
</dbReference>
<dbReference type="AlphaFoldDB" id="A0A1J5RTY5"/>
<accession>A0A1J5RTY5</accession>
<sequence length="356" mass="37943">MDNNFCRALPAVLLLIAASAPSSAYACATCGCSLSTDAAMGYSATSGWRLSLQYDYIDQSQLRGGTGTVSPTQVVNNPTTGELEHETINRYITLGLSYRPSADWNFNLLVPYIDRSHTSYTDTTSAPFDSSQLAPTNRSGVTVSSLGDIKFITSWQGLLPTHNLGFQLGVKLPIGAYGGPNADGTGTVGRRPVAFSSGPTAQQPSPANLLDTSLQAGTGSTDLIAGAYYYQAVSQNFDAFVNGQYQGAVTHKLDQAGEDFRPGNVGTVSFGMRYEADPRIVPQVQVNLSRKSHDQGALADTLDTAGTVAYLSPGISLNVMQSMQVYGFVQLPIYSKLDGYQLFPKWTATAGLSYAF</sequence>
<proteinExistence type="predicted"/>